<evidence type="ECO:0000256" key="1">
    <source>
        <dbReference type="SAM" id="MobiDB-lite"/>
    </source>
</evidence>
<feature type="region of interest" description="Disordered" evidence="1">
    <location>
        <begin position="1"/>
        <end position="23"/>
    </location>
</feature>
<evidence type="ECO:0000313" key="3">
    <source>
        <dbReference type="Proteomes" id="UP000007011"/>
    </source>
</evidence>
<feature type="compositionally biased region" description="Polar residues" evidence="1">
    <location>
        <begin position="1"/>
        <end position="11"/>
    </location>
</feature>
<accession>B1LM09</accession>
<dbReference type="EMBL" id="CP000970">
    <property type="protein sequence ID" value="ACB17451.1"/>
    <property type="molecule type" value="Genomic_DNA"/>
</dbReference>
<reference evidence="2 3" key="1">
    <citation type="journal article" date="2008" name="J. Bacteriol.">
        <title>Insights into the environmental resistance gene pool from the genome sequence of the multidrug-resistant environmental isolate Escherichia coli SMS-3-5.</title>
        <authorList>
            <person name="Fricke W.F."/>
            <person name="Wright M.S."/>
            <person name="Lindell A.H."/>
            <person name="Harkins D.M."/>
            <person name="Baker-Austin C."/>
            <person name="Ravel J."/>
            <person name="Stepanauskas R."/>
        </authorList>
    </citation>
    <scope>NUCLEOTIDE SEQUENCE [LARGE SCALE GENOMIC DNA]</scope>
    <source>
        <strain evidence="3">SMS-3-5 / SECEC</strain>
    </source>
</reference>
<sequence>MFKRSSCSENEYSGEKRHKTGKKFAAQQRNFCIQQVV</sequence>
<protein>
    <submittedName>
        <fullName evidence="2">Uncharacterized protein</fullName>
    </submittedName>
</protein>
<gene>
    <name evidence="2" type="ordered locus">EcSMS35_4204</name>
</gene>
<proteinExistence type="predicted"/>
<organism evidence="2 3">
    <name type="scientific">Escherichia coli (strain SMS-3-5 / SECEC)</name>
    <dbReference type="NCBI Taxonomy" id="439855"/>
    <lineage>
        <taxon>Bacteria</taxon>
        <taxon>Pseudomonadati</taxon>
        <taxon>Pseudomonadota</taxon>
        <taxon>Gammaproteobacteria</taxon>
        <taxon>Enterobacterales</taxon>
        <taxon>Enterobacteriaceae</taxon>
        <taxon>Escherichia</taxon>
    </lineage>
</organism>
<name>B1LM09_ECOSM</name>
<dbReference type="HOGENOM" id="CLU_3343038_0_0_6"/>
<evidence type="ECO:0000313" key="2">
    <source>
        <dbReference type="EMBL" id="ACB17451.1"/>
    </source>
</evidence>
<dbReference type="Proteomes" id="UP000007011">
    <property type="component" value="Chromosome"/>
</dbReference>
<dbReference type="KEGG" id="ecm:EcSMS35_4204"/>
<dbReference type="AlphaFoldDB" id="B1LM09"/>